<evidence type="ECO:0000259" key="9">
    <source>
        <dbReference type="SMART" id="SM00650"/>
    </source>
</evidence>
<comment type="similarity">
    <text evidence="7">Belongs to the class I-like SAM-binding methyltransferase superfamily. rRNA adenine N(6)-methyltransferase family. RsmA subfamily.</text>
</comment>
<dbReference type="InterPro" id="IPR020598">
    <property type="entry name" value="rRNA_Ade_methylase_Trfase_N"/>
</dbReference>
<keyword evidence="11" id="KW-1185">Reference proteome</keyword>
<dbReference type="InterPro" id="IPR020596">
    <property type="entry name" value="rRNA_Ade_Mease_Trfase_CS"/>
</dbReference>
<evidence type="ECO:0000256" key="6">
    <source>
        <dbReference type="ARBA" id="ARBA00022884"/>
    </source>
</evidence>
<dbReference type="SMART" id="SM00650">
    <property type="entry name" value="rADc"/>
    <property type="match status" value="1"/>
</dbReference>
<feature type="binding site" evidence="7 8">
    <location>
        <position position="29"/>
    </location>
    <ligand>
        <name>S-adenosyl-L-methionine</name>
        <dbReference type="ChEBI" id="CHEBI:59789"/>
    </ligand>
</feature>
<accession>A0AAE3J9P8</accession>
<dbReference type="PROSITE" id="PS51689">
    <property type="entry name" value="SAM_RNA_A_N6_MT"/>
    <property type="match status" value="1"/>
</dbReference>
<keyword evidence="6 7" id="KW-0694">RNA-binding</keyword>
<dbReference type="PANTHER" id="PTHR11727">
    <property type="entry name" value="DIMETHYLADENOSINE TRANSFERASE"/>
    <property type="match status" value="1"/>
</dbReference>
<comment type="function">
    <text evidence="7">Specifically dimethylates two adjacent adenosines (A1518 and A1519) in the loop of a conserved hairpin near the 3'-end of 16S rRNA in the 30S particle. May play a critical role in biogenesis of 30S subunits.</text>
</comment>
<comment type="catalytic activity">
    <reaction evidence="7">
        <text>adenosine(1518)/adenosine(1519) in 16S rRNA + 4 S-adenosyl-L-methionine = N(6)-dimethyladenosine(1518)/N(6)-dimethyladenosine(1519) in 16S rRNA + 4 S-adenosyl-L-homocysteine + 4 H(+)</text>
        <dbReference type="Rhea" id="RHEA:19609"/>
        <dbReference type="Rhea" id="RHEA-COMP:10232"/>
        <dbReference type="Rhea" id="RHEA-COMP:10233"/>
        <dbReference type="ChEBI" id="CHEBI:15378"/>
        <dbReference type="ChEBI" id="CHEBI:57856"/>
        <dbReference type="ChEBI" id="CHEBI:59789"/>
        <dbReference type="ChEBI" id="CHEBI:74411"/>
        <dbReference type="ChEBI" id="CHEBI:74493"/>
        <dbReference type="EC" id="2.1.1.182"/>
    </reaction>
</comment>
<dbReference type="EMBL" id="JAJEQM010000010">
    <property type="protein sequence ID" value="MCC2210817.1"/>
    <property type="molecule type" value="Genomic_DNA"/>
</dbReference>
<dbReference type="NCBIfam" id="TIGR00755">
    <property type="entry name" value="ksgA"/>
    <property type="match status" value="1"/>
</dbReference>
<dbReference type="Proteomes" id="UP001198242">
    <property type="component" value="Unassembled WGS sequence"/>
</dbReference>
<dbReference type="InterPro" id="IPR001737">
    <property type="entry name" value="KsgA/Erm"/>
</dbReference>
<dbReference type="FunFam" id="3.40.50.150:FF:000023">
    <property type="entry name" value="Ribosomal RNA small subunit methyltransferase A"/>
    <property type="match status" value="1"/>
</dbReference>
<evidence type="ECO:0000256" key="3">
    <source>
        <dbReference type="ARBA" id="ARBA00022603"/>
    </source>
</evidence>
<evidence type="ECO:0000256" key="2">
    <source>
        <dbReference type="ARBA" id="ARBA00022552"/>
    </source>
</evidence>
<keyword evidence="1 7" id="KW-0963">Cytoplasm</keyword>
<dbReference type="InterPro" id="IPR023165">
    <property type="entry name" value="rRNA_Ade_diMease-like_C"/>
</dbReference>
<dbReference type="Gene3D" id="3.40.50.150">
    <property type="entry name" value="Vaccinia Virus protein VP39"/>
    <property type="match status" value="1"/>
</dbReference>
<comment type="subcellular location">
    <subcellularLocation>
        <location evidence="7">Cytoplasm</location>
    </subcellularLocation>
</comment>
<sequence length="284" mass="31576">MDLTSPRTIRNIQEQFGFTFKKGLGQNFLTARNILEEIVDAAEIESGVIEVGPGFGVLTSELAQNSDKVVTIEIDERLIDVLDYTLAEYDNVKIINEDILKLDLKKVIDDEFNGEKVSIAANLPYYITTPIITKLLEEKLPIKNIVVMVQKEVAERMSAKPSTKDYGAITVLCQYYTEPSIVANVPASLFVPPPKVDSAVLKLKVLDKPSVEVKDEGVFFRVVKAAFSQRRKTLLNCLSANFPIPKDEISTLLESIGIAPSRRGETLSLEEFANIADTLLQKIK</sequence>
<dbReference type="EC" id="2.1.1.182" evidence="7"/>
<gene>
    <name evidence="7 10" type="primary">rsmA</name>
    <name evidence="7" type="synonym">ksgA</name>
    <name evidence="10" type="ORF">LKE05_08445</name>
</gene>
<dbReference type="InterPro" id="IPR011530">
    <property type="entry name" value="rRNA_adenine_dimethylase"/>
</dbReference>
<protein>
    <recommendedName>
        <fullName evidence="7">Ribosomal RNA small subunit methyltransferase A</fullName>
        <ecNumber evidence="7">2.1.1.182</ecNumber>
    </recommendedName>
    <alternativeName>
        <fullName evidence="7">16S rRNA (adenine(1518)-N(6)/adenine(1519)-N(6))-dimethyltransferase</fullName>
    </alternativeName>
    <alternativeName>
        <fullName evidence="7">16S rRNA dimethyladenosine transferase</fullName>
    </alternativeName>
    <alternativeName>
        <fullName evidence="7">16S rRNA dimethylase</fullName>
    </alternativeName>
    <alternativeName>
        <fullName evidence="7">S-adenosylmethionine-6-N', N'-adenosyl(rRNA) dimethyltransferase</fullName>
    </alternativeName>
</protein>
<dbReference type="SUPFAM" id="SSF53335">
    <property type="entry name" value="S-adenosyl-L-methionine-dependent methyltransferases"/>
    <property type="match status" value="1"/>
</dbReference>
<feature type="binding site" evidence="7 8">
    <location>
        <position position="122"/>
    </location>
    <ligand>
        <name>S-adenosyl-L-methionine</name>
        <dbReference type="ChEBI" id="CHEBI:59789"/>
    </ligand>
</feature>
<proteinExistence type="inferred from homology"/>
<feature type="binding site" evidence="7 8">
    <location>
        <position position="52"/>
    </location>
    <ligand>
        <name>S-adenosyl-L-methionine</name>
        <dbReference type="ChEBI" id="CHEBI:59789"/>
    </ligand>
</feature>
<dbReference type="GO" id="GO:0052908">
    <property type="term" value="F:16S rRNA (adenine(1518)-N(6)/adenine(1519)-N(6))-dimethyltransferase activity"/>
    <property type="evidence" value="ECO:0007669"/>
    <property type="project" value="UniProtKB-EC"/>
</dbReference>
<keyword evidence="5 7" id="KW-0949">S-adenosyl-L-methionine</keyword>
<dbReference type="GO" id="GO:0003723">
    <property type="term" value="F:RNA binding"/>
    <property type="evidence" value="ECO:0007669"/>
    <property type="project" value="UniProtKB-UniRule"/>
</dbReference>
<comment type="caution">
    <text evidence="10">The sequence shown here is derived from an EMBL/GenBank/DDBJ whole genome shotgun (WGS) entry which is preliminary data.</text>
</comment>
<dbReference type="PROSITE" id="PS01131">
    <property type="entry name" value="RRNA_A_DIMETH"/>
    <property type="match status" value="1"/>
</dbReference>
<evidence type="ECO:0000256" key="7">
    <source>
        <dbReference type="HAMAP-Rule" id="MF_00607"/>
    </source>
</evidence>
<dbReference type="PANTHER" id="PTHR11727:SF7">
    <property type="entry name" value="DIMETHYLADENOSINE TRANSFERASE-RELATED"/>
    <property type="match status" value="1"/>
</dbReference>
<reference evidence="10 11" key="1">
    <citation type="submission" date="2021-10" db="EMBL/GenBank/DDBJ databases">
        <title>Anaerobic single-cell dispensing facilitates the cultivation of human gut bacteria.</title>
        <authorList>
            <person name="Afrizal A."/>
        </authorList>
    </citation>
    <scope>NUCLEOTIDE SEQUENCE [LARGE SCALE GENOMIC DNA]</scope>
    <source>
        <strain evidence="10 11">CLA-AA-H232</strain>
    </source>
</reference>
<evidence type="ECO:0000313" key="11">
    <source>
        <dbReference type="Proteomes" id="UP001198242"/>
    </source>
</evidence>
<dbReference type="Gene3D" id="1.10.8.100">
    <property type="entry name" value="Ribosomal RNA adenine dimethylase-like, domain 2"/>
    <property type="match status" value="1"/>
</dbReference>
<evidence type="ECO:0000256" key="8">
    <source>
        <dbReference type="PROSITE-ProRule" id="PRU01026"/>
    </source>
</evidence>
<dbReference type="Pfam" id="PF00398">
    <property type="entry name" value="RrnaAD"/>
    <property type="match status" value="1"/>
</dbReference>
<dbReference type="CDD" id="cd02440">
    <property type="entry name" value="AdoMet_MTases"/>
    <property type="match status" value="1"/>
</dbReference>
<name>A0AAE3J9P8_9FIRM</name>
<evidence type="ECO:0000256" key="4">
    <source>
        <dbReference type="ARBA" id="ARBA00022679"/>
    </source>
</evidence>
<feature type="binding site" evidence="7 8">
    <location>
        <position position="98"/>
    </location>
    <ligand>
        <name>S-adenosyl-L-methionine</name>
        <dbReference type="ChEBI" id="CHEBI:59789"/>
    </ligand>
</feature>
<evidence type="ECO:0000256" key="1">
    <source>
        <dbReference type="ARBA" id="ARBA00022490"/>
    </source>
</evidence>
<feature type="binding site" evidence="7 8">
    <location>
        <position position="73"/>
    </location>
    <ligand>
        <name>S-adenosyl-L-methionine</name>
        <dbReference type="ChEBI" id="CHEBI:59789"/>
    </ligand>
</feature>
<dbReference type="InterPro" id="IPR029063">
    <property type="entry name" value="SAM-dependent_MTases_sf"/>
</dbReference>
<keyword evidence="4 7" id="KW-0808">Transferase</keyword>
<keyword evidence="3 7" id="KW-0489">Methyltransferase</keyword>
<dbReference type="GO" id="GO:0005829">
    <property type="term" value="C:cytosol"/>
    <property type="evidence" value="ECO:0007669"/>
    <property type="project" value="TreeGrafter"/>
</dbReference>
<organism evidence="10 11">
    <name type="scientific">Hominilimicola fabiformis</name>
    <dbReference type="NCBI Taxonomy" id="2885356"/>
    <lineage>
        <taxon>Bacteria</taxon>
        <taxon>Bacillati</taxon>
        <taxon>Bacillota</taxon>
        <taxon>Clostridia</taxon>
        <taxon>Eubacteriales</taxon>
        <taxon>Oscillospiraceae</taxon>
        <taxon>Hominilimicola</taxon>
    </lineage>
</organism>
<evidence type="ECO:0000313" key="10">
    <source>
        <dbReference type="EMBL" id="MCC2210817.1"/>
    </source>
</evidence>
<dbReference type="HAMAP" id="MF_00607">
    <property type="entry name" value="16SrRNA_methyltr_A"/>
    <property type="match status" value="1"/>
</dbReference>
<evidence type="ECO:0000256" key="5">
    <source>
        <dbReference type="ARBA" id="ARBA00022691"/>
    </source>
</evidence>
<dbReference type="RefSeq" id="WP_147514369.1">
    <property type="nucleotide sequence ID" value="NZ_JAJEQM010000010.1"/>
</dbReference>
<feature type="binding site" evidence="7 8">
    <location>
        <position position="27"/>
    </location>
    <ligand>
        <name>S-adenosyl-L-methionine</name>
        <dbReference type="ChEBI" id="CHEBI:59789"/>
    </ligand>
</feature>
<feature type="domain" description="Ribosomal RNA adenine methylase transferase N-terminal" evidence="9">
    <location>
        <begin position="34"/>
        <end position="207"/>
    </location>
</feature>
<keyword evidence="2 7" id="KW-0698">rRNA processing</keyword>
<dbReference type="FunFam" id="1.10.8.100:FF:000001">
    <property type="entry name" value="Ribosomal RNA small subunit methyltransferase A"/>
    <property type="match status" value="1"/>
</dbReference>
<dbReference type="AlphaFoldDB" id="A0AAE3J9P8"/>